<gene>
    <name evidence="1" type="ORF">JMJ77_001270</name>
</gene>
<proteinExistence type="predicted"/>
<name>A0A9P7RBA4_9PEZI</name>
<dbReference type="EMBL" id="JAESDN010000003">
    <property type="protein sequence ID" value="KAG7054201.1"/>
    <property type="molecule type" value="Genomic_DNA"/>
</dbReference>
<accession>A0A9P7RBA4</accession>
<feature type="non-terminal residue" evidence="1">
    <location>
        <position position="57"/>
    </location>
</feature>
<protein>
    <submittedName>
        <fullName evidence="1">Uncharacterized protein</fullName>
    </submittedName>
</protein>
<keyword evidence="2" id="KW-1185">Reference proteome</keyword>
<dbReference type="AlphaFoldDB" id="A0A9P7RBA4"/>
<dbReference type="Proteomes" id="UP000699042">
    <property type="component" value="Unassembled WGS sequence"/>
</dbReference>
<evidence type="ECO:0000313" key="2">
    <source>
        <dbReference type="Proteomes" id="UP000699042"/>
    </source>
</evidence>
<evidence type="ECO:0000313" key="1">
    <source>
        <dbReference type="EMBL" id="KAG7054201.1"/>
    </source>
</evidence>
<comment type="caution">
    <text evidence="1">The sequence shown here is derived from an EMBL/GenBank/DDBJ whole genome shotgun (WGS) entry which is preliminary data.</text>
</comment>
<organism evidence="1 2">
    <name type="scientific">Colletotrichum scovillei</name>
    <dbReference type="NCBI Taxonomy" id="1209932"/>
    <lineage>
        <taxon>Eukaryota</taxon>
        <taxon>Fungi</taxon>
        <taxon>Dikarya</taxon>
        <taxon>Ascomycota</taxon>
        <taxon>Pezizomycotina</taxon>
        <taxon>Sordariomycetes</taxon>
        <taxon>Hypocreomycetidae</taxon>
        <taxon>Glomerellales</taxon>
        <taxon>Glomerellaceae</taxon>
        <taxon>Colletotrichum</taxon>
        <taxon>Colletotrichum acutatum species complex</taxon>
    </lineage>
</organism>
<reference evidence="1" key="1">
    <citation type="submission" date="2021-05" db="EMBL/GenBank/DDBJ databases">
        <title>Comparative genomics of three Colletotrichum scovillei strains and genetic complementation revealed genes involved fungal growth and virulence on chili pepper.</title>
        <authorList>
            <person name="Hsieh D.-K."/>
            <person name="Chuang S.-C."/>
            <person name="Chen C.-Y."/>
            <person name="Chao Y.-T."/>
            <person name="Lu M.-Y.J."/>
            <person name="Lee M.-H."/>
            <person name="Shih M.-C."/>
        </authorList>
    </citation>
    <scope>NUCLEOTIDE SEQUENCE</scope>
    <source>
        <strain evidence="1">Coll-153</strain>
    </source>
</reference>
<sequence length="57" mass="6152">MPARSCPPSVQPASHSGPVKITPGKLYYLASDNGTPSRHALKVASPLSLRSLFRRLH</sequence>